<evidence type="ECO:0008006" key="3">
    <source>
        <dbReference type="Google" id="ProtNLM"/>
    </source>
</evidence>
<dbReference type="GO" id="GO:0009307">
    <property type="term" value="P:DNA restriction-modification system"/>
    <property type="evidence" value="ECO:0007669"/>
    <property type="project" value="InterPro"/>
</dbReference>
<protein>
    <recommendedName>
        <fullName evidence="3">Restriction endonuclease</fullName>
    </recommendedName>
</protein>
<dbReference type="InterPro" id="IPR015278">
    <property type="entry name" value="BglII-like"/>
</dbReference>
<dbReference type="GO" id="GO:0003677">
    <property type="term" value="F:DNA binding"/>
    <property type="evidence" value="ECO:0007669"/>
    <property type="project" value="InterPro"/>
</dbReference>
<gene>
    <name evidence="1" type="ORF">NOG11_12495</name>
</gene>
<comment type="caution">
    <text evidence="1">The sequence shown here is derived from an EMBL/GenBank/DDBJ whole genome shotgun (WGS) entry which is preliminary data.</text>
</comment>
<proteinExistence type="predicted"/>
<keyword evidence="2" id="KW-1185">Reference proteome</keyword>
<organism evidence="1 2">
    <name type="scientific">Parvularcula maris</name>
    <dbReference type="NCBI Taxonomy" id="2965077"/>
    <lineage>
        <taxon>Bacteria</taxon>
        <taxon>Pseudomonadati</taxon>
        <taxon>Pseudomonadota</taxon>
        <taxon>Alphaproteobacteria</taxon>
        <taxon>Parvularculales</taxon>
        <taxon>Parvularculaceae</taxon>
        <taxon>Parvularcula</taxon>
    </lineage>
</organism>
<dbReference type="SUPFAM" id="SSF52980">
    <property type="entry name" value="Restriction endonuclease-like"/>
    <property type="match status" value="1"/>
</dbReference>
<dbReference type="AlphaFoldDB" id="A0A9X2LAR2"/>
<dbReference type="Gene3D" id="3.40.91.20">
    <property type="match status" value="1"/>
</dbReference>
<dbReference type="InterPro" id="IPR011335">
    <property type="entry name" value="Restrct_endonuc-II-like"/>
</dbReference>
<dbReference type="EMBL" id="JANIBC010000014">
    <property type="protein sequence ID" value="MCQ8186199.1"/>
    <property type="molecule type" value="Genomic_DNA"/>
</dbReference>
<evidence type="ECO:0000313" key="2">
    <source>
        <dbReference type="Proteomes" id="UP001142610"/>
    </source>
</evidence>
<reference evidence="1" key="1">
    <citation type="submission" date="2022-07" db="EMBL/GenBank/DDBJ databases">
        <title>Parvularcula maris sp. nov., an algicidal bacterium isolated from seawater.</title>
        <authorList>
            <person name="Li F."/>
        </authorList>
    </citation>
    <scope>NUCLEOTIDE SEQUENCE</scope>
    <source>
        <strain evidence="1">BGMRC 0090</strain>
    </source>
</reference>
<dbReference type="GO" id="GO:0000287">
    <property type="term" value="F:magnesium ion binding"/>
    <property type="evidence" value="ECO:0007669"/>
    <property type="project" value="InterPro"/>
</dbReference>
<name>A0A9X2LAR2_9PROT</name>
<dbReference type="GO" id="GO:0009036">
    <property type="term" value="F:type II site-specific deoxyribonuclease activity"/>
    <property type="evidence" value="ECO:0007669"/>
    <property type="project" value="InterPro"/>
</dbReference>
<evidence type="ECO:0000313" key="1">
    <source>
        <dbReference type="EMBL" id="MCQ8186199.1"/>
    </source>
</evidence>
<dbReference type="Pfam" id="PF09195">
    <property type="entry name" value="Endonuc-BglII"/>
    <property type="match status" value="1"/>
</dbReference>
<accession>A0A9X2LAR2</accession>
<sequence length="195" mass="21961">MSVESLVPSDIRERYDTYEWRNGLAVLHTAHANCFRDILTVLREFVFSKEDVLTPGGSKSGIARKIDGRFYELGWVEKTYETAVIVDGQRLDSPTHSVDCVKDRVALELEWNNKDPFFDRDLNNFRQLFELRAIDLGVIITRATELQRIFTELGRGSSFGNSTTHVSKLLPRLEGGAGGGCPIVVFGITERCYVG</sequence>
<dbReference type="InterPro" id="IPR011338">
    <property type="entry name" value="BamHI/BglII/BstY"/>
</dbReference>
<dbReference type="Proteomes" id="UP001142610">
    <property type="component" value="Unassembled WGS sequence"/>
</dbReference>
<dbReference type="RefSeq" id="WP_256620096.1">
    <property type="nucleotide sequence ID" value="NZ_JANIBC010000014.1"/>
</dbReference>